<proteinExistence type="predicted"/>
<dbReference type="AlphaFoldDB" id="A0A2D4HZV3"/>
<evidence type="ECO:0000256" key="1">
    <source>
        <dbReference type="SAM" id="Phobius"/>
    </source>
</evidence>
<sequence length="118" mass="13541">MLFFISSLHFPLFSFLSLTFPLFSFSFVLYILINKKEDRKKKNFPWASAAFLVSCDLPCSEVHHLGSRMTVQVSRAAAVTSVTEAFLLSSQNDNRLHDSFFQSTLQRVLKLFLSITIR</sequence>
<keyword evidence="1" id="KW-0812">Transmembrane</keyword>
<keyword evidence="1" id="KW-1133">Transmembrane helix</keyword>
<accession>A0A2D4HZV3</accession>
<feature type="transmembrane region" description="Helical" evidence="1">
    <location>
        <begin position="12"/>
        <end position="33"/>
    </location>
</feature>
<reference evidence="2" key="1">
    <citation type="submission" date="2017-07" db="EMBL/GenBank/DDBJ databases">
        <authorList>
            <person name="Mikheyev A."/>
            <person name="Grau M."/>
        </authorList>
    </citation>
    <scope>NUCLEOTIDE SEQUENCE</scope>
    <source>
        <tissue evidence="2">Venom_gland</tissue>
    </source>
</reference>
<organism evidence="2">
    <name type="scientific">Micrurus lemniscatus lemniscatus</name>
    <dbReference type="NCBI Taxonomy" id="129467"/>
    <lineage>
        <taxon>Eukaryota</taxon>
        <taxon>Metazoa</taxon>
        <taxon>Chordata</taxon>
        <taxon>Craniata</taxon>
        <taxon>Vertebrata</taxon>
        <taxon>Euteleostomi</taxon>
        <taxon>Lepidosauria</taxon>
        <taxon>Squamata</taxon>
        <taxon>Bifurcata</taxon>
        <taxon>Unidentata</taxon>
        <taxon>Episquamata</taxon>
        <taxon>Toxicofera</taxon>
        <taxon>Serpentes</taxon>
        <taxon>Colubroidea</taxon>
        <taxon>Elapidae</taxon>
        <taxon>Elapinae</taxon>
        <taxon>Micrurus</taxon>
    </lineage>
</organism>
<protein>
    <submittedName>
        <fullName evidence="2">Uncharacterized protein</fullName>
    </submittedName>
</protein>
<dbReference type="EMBL" id="IACK01067217">
    <property type="protein sequence ID" value="LAA77510.1"/>
    <property type="molecule type" value="Transcribed_RNA"/>
</dbReference>
<name>A0A2D4HZV3_MICLE</name>
<dbReference type="EMBL" id="IACK01067210">
    <property type="protein sequence ID" value="LAA77494.1"/>
    <property type="molecule type" value="Transcribed_RNA"/>
</dbReference>
<reference evidence="2" key="2">
    <citation type="submission" date="2017-11" db="EMBL/GenBank/DDBJ databases">
        <title>Coralsnake Venomics: Analyses of Venom Gland Transcriptomes and Proteomes of Six Brazilian Taxa.</title>
        <authorList>
            <person name="Aird S.D."/>
            <person name="Jorge da Silva N."/>
            <person name="Qiu L."/>
            <person name="Villar-Briones A."/>
            <person name="Aparecida-Saddi V."/>
            <person name="Campos-Telles M.P."/>
            <person name="Grau M."/>
            <person name="Mikheyev A.S."/>
        </authorList>
    </citation>
    <scope>NUCLEOTIDE SEQUENCE</scope>
    <source>
        <tissue evidence="2">Venom_gland</tissue>
    </source>
</reference>
<keyword evidence="1" id="KW-0472">Membrane</keyword>
<evidence type="ECO:0000313" key="2">
    <source>
        <dbReference type="EMBL" id="LAA77510.1"/>
    </source>
</evidence>